<dbReference type="GO" id="GO:0006629">
    <property type="term" value="P:lipid metabolic process"/>
    <property type="evidence" value="ECO:0007669"/>
    <property type="project" value="InterPro"/>
</dbReference>
<dbReference type="Gene3D" id="3.20.20.190">
    <property type="entry name" value="Phosphatidylinositol (PI) phosphodiesterase"/>
    <property type="match status" value="1"/>
</dbReference>
<dbReference type="VEuPathDB" id="VectorBase:LDEU012321"/>
<comment type="caution">
    <text evidence="6">The sequence shown here is derived from an EMBL/GenBank/DDBJ whole genome shotgun (WGS) entry which is preliminary data.</text>
</comment>
<dbReference type="Proteomes" id="UP000288716">
    <property type="component" value="Unassembled WGS sequence"/>
</dbReference>
<dbReference type="EMBL" id="NCKV01023341">
    <property type="protein sequence ID" value="RWS19719.1"/>
    <property type="molecule type" value="Genomic_DNA"/>
</dbReference>
<keyword evidence="3" id="KW-0460">Magnesium</keyword>
<dbReference type="OrthoDB" id="1058301at2759"/>
<protein>
    <submittedName>
        <fullName evidence="6">Sphingomyelinase D-like protein</fullName>
    </submittedName>
</protein>
<gene>
    <name evidence="6" type="ORF">B4U80_06013</name>
</gene>
<comment type="catalytic activity">
    <reaction evidence="1">
        <text>an N-(acyl)-sphingosylphosphoethanolamine = an N-(acyl)-sphingosyl-1,3-cyclic phosphate + ethanolamine</text>
        <dbReference type="Rhea" id="RHEA:60648"/>
        <dbReference type="ChEBI" id="CHEBI:57603"/>
        <dbReference type="ChEBI" id="CHEBI:143891"/>
        <dbReference type="ChEBI" id="CHEBI:143892"/>
    </reaction>
</comment>
<sequence>MDEPNGVPAFLHNNVDGIITNHPDWINNILREPDFENLFRLANTKDNPWFIVQ</sequence>
<keyword evidence="4" id="KW-1015">Disulfide bond</keyword>
<dbReference type="GO" id="GO:0008081">
    <property type="term" value="F:phosphoric diester hydrolase activity"/>
    <property type="evidence" value="ECO:0007669"/>
    <property type="project" value="InterPro"/>
</dbReference>
<evidence type="ECO:0000256" key="5">
    <source>
        <dbReference type="ARBA" id="ARBA00023239"/>
    </source>
</evidence>
<dbReference type="GO" id="GO:0016829">
    <property type="term" value="F:lyase activity"/>
    <property type="evidence" value="ECO:0007669"/>
    <property type="project" value="UniProtKB-KW"/>
</dbReference>
<keyword evidence="2" id="KW-0479">Metal-binding</keyword>
<evidence type="ECO:0000256" key="3">
    <source>
        <dbReference type="ARBA" id="ARBA00022842"/>
    </source>
</evidence>
<proteinExistence type="predicted"/>
<keyword evidence="5" id="KW-0456">Lyase</keyword>
<evidence type="ECO:0000313" key="6">
    <source>
        <dbReference type="EMBL" id="RWS19719.1"/>
    </source>
</evidence>
<organism evidence="6 7">
    <name type="scientific">Leptotrombidium deliense</name>
    <dbReference type="NCBI Taxonomy" id="299467"/>
    <lineage>
        <taxon>Eukaryota</taxon>
        <taxon>Metazoa</taxon>
        <taxon>Ecdysozoa</taxon>
        <taxon>Arthropoda</taxon>
        <taxon>Chelicerata</taxon>
        <taxon>Arachnida</taxon>
        <taxon>Acari</taxon>
        <taxon>Acariformes</taxon>
        <taxon>Trombidiformes</taxon>
        <taxon>Prostigmata</taxon>
        <taxon>Anystina</taxon>
        <taxon>Parasitengona</taxon>
        <taxon>Trombiculoidea</taxon>
        <taxon>Trombiculidae</taxon>
        <taxon>Leptotrombidium</taxon>
    </lineage>
</organism>
<keyword evidence="7" id="KW-1185">Reference proteome</keyword>
<name>A0A443RXG4_9ACAR</name>
<evidence type="ECO:0000256" key="1">
    <source>
        <dbReference type="ARBA" id="ARBA00000110"/>
    </source>
</evidence>
<dbReference type="GO" id="GO:0046872">
    <property type="term" value="F:metal ion binding"/>
    <property type="evidence" value="ECO:0007669"/>
    <property type="project" value="UniProtKB-KW"/>
</dbReference>
<evidence type="ECO:0000313" key="7">
    <source>
        <dbReference type="Proteomes" id="UP000288716"/>
    </source>
</evidence>
<dbReference type="AlphaFoldDB" id="A0A443RXG4"/>
<evidence type="ECO:0000256" key="2">
    <source>
        <dbReference type="ARBA" id="ARBA00022723"/>
    </source>
</evidence>
<accession>A0A443RXG4</accession>
<reference evidence="6 7" key="1">
    <citation type="journal article" date="2018" name="Gigascience">
        <title>Genomes of trombidid mites reveal novel predicted allergens and laterally-transferred genes associated with secondary metabolism.</title>
        <authorList>
            <person name="Dong X."/>
            <person name="Chaisiri K."/>
            <person name="Xia D."/>
            <person name="Armstrong S.D."/>
            <person name="Fang Y."/>
            <person name="Donnelly M.J."/>
            <person name="Kadowaki T."/>
            <person name="McGarry J.W."/>
            <person name="Darby A.C."/>
            <person name="Makepeace B.L."/>
        </authorList>
    </citation>
    <scope>NUCLEOTIDE SEQUENCE [LARGE SCALE GENOMIC DNA]</scope>
    <source>
        <strain evidence="6">UoL-UT</strain>
    </source>
</reference>
<evidence type="ECO:0000256" key="4">
    <source>
        <dbReference type="ARBA" id="ARBA00023157"/>
    </source>
</evidence>
<dbReference type="InterPro" id="IPR017946">
    <property type="entry name" value="PLC-like_Pdiesterase_TIM-brl"/>
</dbReference>